<keyword evidence="5" id="KW-0808">Transferase</keyword>
<dbReference type="PANTHER" id="PTHR30244:SF34">
    <property type="entry name" value="DTDP-4-AMINO-4,6-DIDEOXYGALACTOSE TRANSAMINASE"/>
    <property type="match status" value="1"/>
</dbReference>
<comment type="cofactor">
    <cofactor evidence="1">
        <name>pyridoxal 5'-phosphate</name>
        <dbReference type="ChEBI" id="CHEBI:597326"/>
    </cofactor>
</comment>
<evidence type="ECO:0000313" key="5">
    <source>
        <dbReference type="EMBL" id="VWL96945.1"/>
    </source>
</evidence>
<evidence type="ECO:0000256" key="1">
    <source>
        <dbReference type="ARBA" id="ARBA00001933"/>
    </source>
</evidence>
<protein>
    <submittedName>
        <fullName evidence="5">Pyridoxal phosphate-dependent aminotransferase EpsN</fullName>
        <ecNumber evidence="5">2.6.1.-</ecNumber>
    </submittedName>
</protein>
<dbReference type="PIRSF" id="PIRSF000390">
    <property type="entry name" value="PLP_StrS"/>
    <property type="match status" value="1"/>
</dbReference>
<dbReference type="Gene3D" id="3.40.640.10">
    <property type="entry name" value="Type I PLP-dependent aspartate aminotransferase-like (Major domain)"/>
    <property type="match status" value="1"/>
</dbReference>
<dbReference type="EC" id="2.6.1.-" evidence="5"/>
<evidence type="ECO:0000256" key="4">
    <source>
        <dbReference type="RuleBase" id="RU004508"/>
    </source>
</evidence>
<evidence type="ECO:0000313" key="6">
    <source>
        <dbReference type="Proteomes" id="UP000368032"/>
    </source>
</evidence>
<dbReference type="SUPFAM" id="SSF53383">
    <property type="entry name" value="PLP-dependent transferases"/>
    <property type="match status" value="1"/>
</dbReference>
<dbReference type="InterPro" id="IPR000653">
    <property type="entry name" value="DegT/StrS_aminotransferase"/>
</dbReference>
<dbReference type="RefSeq" id="WP_152068015.1">
    <property type="nucleotide sequence ID" value="NZ_CABWIF010000022.1"/>
</dbReference>
<dbReference type="InterPro" id="IPR015422">
    <property type="entry name" value="PyrdxlP-dep_Trfase_small"/>
</dbReference>
<evidence type="ECO:0000256" key="3">
    <source>
        <dbReference type="PIRSR" id="PIRSR000390-2"/>
    </source>
</evidence>
<gene>
    <name evidence="5" type="primary">epsN</name>
    <name evidence="5" type="ORF">CKJAJONC_00226</name>
</gene>
<name>A0A5K1J382_9ACTN</name>
<accession>A0A5K1J382</accession>
<dbReference type="GO" id="GO:0000271">
    <property type="term" value="P:polysaccharide biosynthetic process"/>
    <property type="evidence" value="ECO:0007669"/>
    <property type="project" value="TreeGrafter"/>
</dbReference>
<reference evidence="5 6" key="1">
    <citation type="submission" date="2019-10" db="EMBL/GenBank/DDBJ databases">
        <authorList>
            <person name="Wolf R A."/>
        </authorList>
    </citation>
    <scope>NUCLEOTIDE SEQUENCE [LARGE SCALE GENOMIC DNA]</scope>
    <source>
        <strain evidence="5">Collinsella_aerofaciens_DSM_13712</strain>
    </source>
</reference>
<dbReference type="CDD" id="cd00616">
    <property type="entry name" value="AHBA_syn"/>
    <property type="match status" value="1"/>
</dbReference>
<proteinExistence type="inferred from homology"/>
<dbReference type="InterPro" id="IPR015421">
    <property type="entry name" value="PyrdxlP-dep_Trfase_major"/>
</dbReference>
<dbReference type="PANTHER" id="PTHR30244">
    <property type="entry name" value="TRANSAMINASE"/>
    <property type="match status" value="1"/>
</dbReference>
<dbReference type="InterPro" id="IPR015424">
    <property type="entry name" value="PyrdxlP-dep_Trfase"/>
</dbReference>
<dbReference type="Gene3D" id="3.90.1150.10">
    <property type="entry name" value="Aspartate Aminotransferase, domain 1"/>
    <property type="match status" value="1"/>
</dbReference>
<evidence type="ECO:0000256" key="2">
    <source>
        <dbReference type="PIRSR" id="PIRSR000390-1"/>
    </source>
</evidence>
<dbReference type="Proteomes" id="UP000368032">
    <property type="component" value="Unassembled WGS sequence"/>
</dbReference>
<comment type="similarity">
    <text evidence="4">Belongs to the DegT/DnrJ/EryC1 family.</text>
</comment>
<organism evidence="5 6">
    <name type="scientific">Collinsella aerofaciens</name>
    <dbReference type="NCBI Taxonomy" id="74426"/>
    <lineage>
        <taxon>Bacteria</taxon>
        <taxon>Bacillati</taxon>
        <taxon>Actinomycetota</taxon>
        <taxon>Coriobacteriia</taxon>
        <taxon>Coriobacteriales</taxon>
        <taxon>Coriobacteriaceae</taxon>
        <taxon>Collinsella</taxon>
    </lineage>
</organism>
<dbReference type="GO" id="GO:0030170">
    <property type="term" value="F:pyridoxal phosphate binding"/>
    <property type="evidence" value="ECO:0007669"/>
    <property type="project" value="TreeGrafter"/>
</dbReference>
<keyword evidence="5" id="KW-0032">Aminotransferase</keyword>
<feature type="active site" description="Proton acceptor" evidence="2">
    <location>
        <position position="191"/>
    </location>
</feature>
<feature type="modified residue" description="N6-(pyridoxal phosphate)lysine" evidence="3">
    <location>
        <position position="191"/>
    </location>
</feature>
<dbReference type="AlphaFoldDB" id="A0A5K1J382"/>
<sequence>MDIKPFEKKVWLSSPTMHGEELKYITEAYETNWMSTVGENINEVERQMAEKIGCGYAVALSCGTSALHLAMKLAGIKPGDEVLCSDMTFDATVNPVVYEGGVPVFIDTERDTWNMDPVALEKAFELHPTAKVVVAAHLYGTPGKVEELRSICDAHGAVLVEDAAESLGATYKGRQTGTFGDISAISFNGNKIITGSAGGMLLTDSKEAANKTRKWSTQSREAAPWYQHEELGYNYRMSNVIAGVVRGQIPYLEEHIAQKKAIYMRYKEGFKGLPVSMNPYNPSVCEPNFWLSCMLIDANAMCKQVRGESEALYVSEPGKSCPTEILEAIAAINAEGRPIWKPMHMQPIYRMNAFVTREGNGRAKTNAYISGGATGADGLPLDVGADIFHRGLCLPSDNKMTPEQQDVIIEVIRRCFE</sequence>
<dbReference type="Pfam" id="PF01041">
    <property type="entry name" value="DegT_DnrJ_EryC1"/>
    <property type="match status" value="1"/>
</dbReference>
<dbReference type="GO" id="GO:0008483">
    <property type="term" value="F:transaminase activity"/>
    <property type="evidence" value="ECO:0007669"/>
    <property type="project" value="UniProtKB-KW"/>
</dbReference>
<dbReference type="EMBL" id="CABWIF010000022">
    <property type="protein sequence ID" value="VWL96945.1"/>
    <property type="molecule type" value="Genomic_DNA"/>
</dbReference>
<keyword evidence="3 4" id="KW-0663">Pyridoxal phosphate</keyword>